<accession>A0AAN8P2T6</accession>
<feature type="region of interest" description="Disordered" evidence="1">
    <location>
        <begin position="25"/>
        <end position="56"/>
    </location>
</feature>
<feature type="compositionally biased region" description="Low complexity" evidence="1">
    <location>
        <begin position="47"/>
        <end position="56"/>
    </location>
</feature>
<evidence type="ECO:0000313" key="3">
    <source>
        <dbReference type="Proteomes" id="UP001372834"/>
    </source>
</evidence>
<protein>
    <submittedName>
        <fullName evidence="2">Uncharacterized protein</fullName>
    </submittedName>
</protein>
<sequence length="56" mass="6007">GNVRAIKVLIHSALTPGSFLTDEVAPQVDTSDKETNFRSRHGLNCPSSYSLSSSSQ</sequence>
<reference evidence="2 3" key="1">
    <citation type="submission" date="2023-10" db="EMBL/GenBank/DDBJ databases">
        <title>Genomes of two closely related lineages of the louse Polyplax serrata with different host specificities.</title>
        <authorList>
            <person name="Martinu J."/>
            <person name="Tarabai H."/>
            <person name="Stefka J."/>
            <person name="Hypsa V."/>
        </authorList>
    </citation>
    <scope>NUCLEOTIDE SEQUENCE [LARGE SCALE GENOMIC DNA]</scope>
    <source>
        <strain evidence="2">HR10_N</strain>
    </source>
</reference>
<dbReference type="Proteomes" id="UP001372834">
    <property type="component" value="Unassembled WGS sequence"/>
</dbReference>
<comment type="caution">
    <text evidence="2">The sequence shown here is derived from an EMBL/GenBank/DDBJ whole genome shotgun (WGS) entry which is preliminary data.</text>
</comment>
<name>A0AAN8P2T6_POLSC</name>
<feature type="non-terminal residue" evidence="2">
    <location>
        <position position="56"/>
    </location>
</feature>
<feature type="non-terminal residue" evidence="2">
    <location>
        <position position="1"/>
    </location>
</feature>
<dbReference type="EMBL" id="JAWJWE010000003">
    <property type="protein sequence ID" value="KAK6639879.1"/>
    <property type="molecule type" value="Genomic_DNA"/>
</dbReference>
<evidence type="ECO:0000256" key="1">
    <source>
        <dbReference type="SAM" id="MobiDB-lite"/>
    </source>
</evidence>
<proteinExistence type="predicted"/>
<dbReference type="AlphaFoldDB" id="A0AAN8P2T6"/>
<gene>
    <name evidence="2" type="ORF">RUM43_008154</name>
</gene>
<organism evidence="2 3">
    <name type="scientific">Polyplax serrata</name>
    <name type="common">Common mouse louse</name>
    <dbReference type="NCBI Taxonomy" id="468196"/>
    <lineage>
        <taxon>Eukaryota</taxon>
        <taxon>Metazoa</taxon>
        <taxon>Ecdysozoa</taxon>
        <taxon>Arthropoda</taxon>
        <taxon>Hexapoda</taxon>
        <taxon>Insecta</taxon>
        <taxon>Pterygota</taxon>
        <taxon>Neoptera</taxon>
        <taxon>Paraneoptera</taxon>
        <taxon>Psocodea</taxon>
        <taxon>Troctomorpha</taxon>
        <taxon>Phthiraptera</taxon>
        <taxon>Anoplura</taxon>
        <taxon>Polyplacidae</taxon>
        <taxon>Polyplax</taxon>
    </lineage>
</organism>
<evidence type="ECO:0000313" key="2">
    <source>
        <dbReference type="EMBL" id="KAK6639879.1"/>
    </source>
</evidence>